<accession>A0A1G9CDQ5</accession>
<dbReference type="RefSeq" id="WP_090552723.1">
    <property type="nucleotide sequence ID" value="NZ_FNFP01000002.1"/>
</dbReference>
<dbReference type="Pfam" id="PF07943">
    <property type="entry name" value="PBP5_C"/>
    <property type="match status" value="1"/>
</dbReference>
<evidence type="ECO:0000256" key="3">
    <source>
        <dbReference type="ARBA" id="ARBA00007164"/>
    </source>
</evidence>
<dbReference type="PANTHER" id="PTHR21581:SF33">
    <property type="entry name" value="D-ALANYL-D-ALANINE CARBOXYPEPTIDASE DACB"/>
    <property type="match status" value="1"/>
</dbReference>
<evidence type="ECO:0000256" key="7">
    <source>
        <dbReference type="ARBA" id="ARBA00022729"/>
    </source>
</evidence>
<feature type="active site" evidence="13">
    <location>
        <position position="113"/>
    </location>
</feature>
<organism evidence="18 19">
    <name type="scientific">Natronincola ferrireducens</name>
    <dbReference type="NCBI Taxonomy" id="393762"/>
    <lineage>
        <taxon>Bacteria</taxon>
        <taxon>Bacillati</taxon>
        <taxon>Bacillota</taxon>
        <taxon>Clostridia</taxon>
        <taxon>Peptostreptococcales</taxon>
        <taxon>Natronincolaceae</taxon>
        <taxon>Natronincola</taxon>
    </lineage>
</organism>
<evidence type="ECO:0000256" key="2">
    <source>
        <dbReference type="ARBA" id="ARBA00004752"/>
    </source>
</evidence>
<evidence type="ECO:0000256" key="10">
    <source>
        <dbReference type="ARBA" id="ARBA00022984"/>
    </source>
</evidence>
<feature type="active site" description="Proton acceptor" evidence="13">
    <location>
        <position position="61"/>
    </location>
</feature>
<feature type="active site" description="Acyl-ester intermediate" evidence="13">
    <location>
        <position position="58"/>
    </location>
</feature>
<dbReference type="STRING" id="393762.SAMN05660472_01434"/>
<dbReference type="UniPathway" id="UPA00219"/>
<keyword evidence="19" id="KW-1185">Reference proteome</keyword>
<dbReference type="GO" id="GO:0009002">
    <property type="term" value="F:serine-type D-Ala-D-Ala carboxypeptidase activity"/>
    <property type="evidence" value="ECO:0007669"/>
    <property type="project" value="UniProtKB-EC"/>
</dbReference>
<dbReference type="GO" id="GO:0006508">
    <property type="term" value="P:proteolysis"/>
    <property type="evidence" value="ECO:0007669"/>
    <property type="project" value="UniProtKB-KW"/>
</dbReference>
<dbReference type="PANTHER" id="PTHR21581">
    <property type="entry name" value="D-ALANYL-D-ALANINE CARBOXYPEPTIDASE"/>
    <property type="match status" value="1"/>
</dbReference>
<feature type="signal peptide" evidence="16">
    <location>
        <begin position="1"/>
        <end position="24"/>
    </location>
</feature>
<evidence type="ECO:0000256" key="4">
    <source>
        <dbReference type="ARBA" id="ARBA00012448"/>
    </source>
</evidence>
<evidence type="ECO:0000256" key="11">
    <source>
        <dbReference type="ARBA" id="ARBA00023316"/>
    </source>
</evidence>
<evidence type="ECO:0000256" key="13">
    <source>
        <dbReference type="PIRSR" id="PIRSR618044-1"/>
    </source>
</evidence>
<dbReference type="InterPro" id="IPR012907">
    <property type="entry name" value="Peptidase_S11_C"/>
</dbReference>
<feature type="domain" description="Peptidase S11 D-Ala-D-Ala carboxypeptidase A C-terminal" evidence="17">
    <location>
        <begin position="264"/>
        <end position="354"/>
    </location>
</feature>
<sequence>MYKKAALVVVMLVFHLISPHQVWAEEIQCNGKAGIVMDVETGRILYEKNIFEELPMASTTKIMTALLAIENIPLDKKVEIHPKAQGVEGSSIYLEANEKVRMIDLLYGLMLRSGNDAAEAIAYEVSGSIEEFAVLMTARARELGANNTSFMNPHGLHDDNHYTTAYDLAVITREALKNPTFKQIVKTKFWVAEREGYKHFTNKNKTLNICEGGDGVKTGFTKKAGRCLVASATKNNMQFIAITLNDGDWFNTTKQLLEYSFEKYQPYKLVEKGDIIKQIMVENGTKDYLYVRAPRTIIIPVIEGEEEKIISVIQTPTLLDAPIINGQVIGKMLTYLNGELIDTQSLLANENIDKLTIKERVLKFLKIY</sequence>
<keyword evidence="10" id="KW-0573">Peptidoglycan synthesis</keyword>
<keyword evidence="8" id="KW-0378">Hydrolase</keyword>
<evidence type="ECO:0000313" key="19">
    <source>
        <dbReference type="Proteomes" id="UP000198718"/>
    </source>
</evidence>
<keyword evidence="7 16" id="KW-0732">Signal</keyword>
<evidence type="ECO:0000256" key="16">
    <source>
        <dbReference type="SAM" id="SignalP"/>
    </source>
</evidence>
<evidence type="ECO:0000256" key="15">
    <source>
        <dbReference type="RuleBase" id="RU004016"/>
    </source>
</evidence>
<dbReference type="InterPro" id="IPR012338">
    <property type="entry name" value="Beta-lactam/transpept-like"/>
</dbReference>
<evidence type="ECO:0000313" key="18">
    <source>
        <dbReference type="EMBL" id="SDK49716.1"/>
    </source>
</evidence>
<dbReference type="GO" id="GO:0008360">
    <property type="term" value="P:regulation of cell shape"/>
    <property type="evidence" value="ECO:0007669"/>
    <property type="project" value="UniProtKB-KW"/>
</dbReference>
<dbReference type="AlphaFoldDB" id="A0A1G9CDQ5"/>
<evidence type="ECO:0000259" key="17">
    <source>
        <dbReference type="SMART" id="SM00936"/>
    </source>
</evidence>
<evidence type="ECO:0000256" key="14">
    <source>
        <dbReference type="PIRSR" id="PIRSR618044-2"/>
    </source>
</evidence>
<keyword evidence="9" id="KW-0133">Cell shape</keyword>
<comment type="similarity">
    <text evidence="3 15">Belongs to the peptidase S11 family.</text>
</comment>
<gene>
    <name evidence="18" type="ORF">SAMN05660472_01434</name>
</gene>
<evidence type="ECO:0000256" key="1">
    <source>
        <dbReference type="ARBA" id="ARBA00003217"/>
    </source>
</evidence>
<keyword evidence="6" id="KW-0645">Protease</keyword>
<reference evidence="18 19" key="1">
    <citation type="submission" date="2016-10" db="EMBL/GenBank/DDBJ databases">
        <authorList>
            <person name="de Groot N.N."/>
        </authorList>
    </citation>
    <scope>NUCLEOTIDE SEQUENCE [LARGE SCALE GENOMIC DNA]</scope>
    <source>
        <strain evidence="18 19">DSM 18346</strain>
    </source>
</reference>
<dbReference type="SMART" id="SM00936">
    <property type="entry name" value="PBP5_C"/>
    <property type="match status" value="1"/>
</dbReference>
<dbReference type="SUPFAM" id="SSF69189">
    <property type="entry name" value="Penicillin-binding protein associated domain"/>
    <property type="match status" value="1"/>
</dbReference>
<dbReference type="Pfam" id="PF00768">
    <property type="entry name" value="Peptidase_S11"/>
    <property type="match status" value="1"/>
</dbReference>
<dbReference type="EC" id="3.4.16.4" evidence="4"/>
<dbReference type="InterPro" id="IPR018044">
    <property type="entry name" value="Peptidase_S11"/>
</dbReference>
<keyword evidence="11" id="KW-0961">Cell wall biogenesis/degradation</keyword>
<dbReference type="OrthoDB" id="9791132at2"/>
<dbReference type="InterPro" id="IPR037167">
    <property type="entry name" value="Peptidase_S11_C_sf"/>
</dbReference>
<dbReference type="Gene3D" id="3.40.710.10">
    <property type="entry name" value="DD-peptidase/beta-lactamase superfamily"/>
    <property type="match status" value="1"/>
</dbReference>
<name>A0A1G9CDQ5_9FIRM</name>
<dbReference type="GO" id="GO:0071555">
    <property type="term" value="P:cell wall organization"/>
    <property type="evidence" value="ECO:0007669"/>
    <property type="project" value="UniProtKB-KW"/>
</dbReference>
<evidence type="ECO:0000256" key="5">
    <source>
        <dbReference type="ARBA" id="ARBA00022645"/>
    </source>
</evidence>
<dbReference type="EMBL" id="FNFP01000002">
    <property type="protein sequence ID" value="SDK49716.1"/>
    <property type="molecule type" value="Genomic_DNA"/>
</dbReference>
<comment type="function">
    <text evidence="1">Removes C-terminal D-alanyl residues from sugar-peptide cell wall precursors.</text>
</comment>
<evidence type="ECO:0000256" key="12">
    <source>
        <dbReference type="ARBA" id="ARBA00034000"/>
    </source>
</evidence>
<dbReference type="Gene3D" id="2.60.410.10">
    <property type="entry name" value="D-Ala-D-Ala carboxypeptidase, C-terminal domain"/>
    <property type="match status" value="1"/>
</dbReference>
<keyword evidence="5 18" id="KW-0121">Carboxypeptidase</keyword>
<protein>
    <recommendedName>
        <fullName evidence="4">serine-type D-Ala-D-Ala carboxypeptidase</fullName>
        <ecNumber evidence="4">3.4.16.4</ecNumber>
    </recommendedName>
</protein>
<evidence type="ECO:0000256" key="8">
    <source>
        <dbReference type="ARBA" id="ARBA00022801"/>
    </source>
</evidence>
<dbReference type="Proteomes" id="UP000198718">
    <property type="component" value="Unassembled WGS sequence"/>
</dbReference>
<feature type="binding site" evidence="14">
    <location>
        <position position="217"/>
    </location>
    <ligand>
        <name>substrate</name>
    </ligand>
</feature>
<comment type="pathway">
    <text evidence="2">Cell wall biogenesis; peptidoglycan biosynthesis.</text>
</comment>
<evidence type="ECO:0000256" key="6">
    <source>
        <dbReference type="ARBA" id="ARBA00022670"/>
    </source>
</evidence>
<proteinExistence type="inferred from homology"/>
<dbReference type="SUPFAM" id="SSF56601">
    <property type="entry name" value="beta-lactamase/transpeptidase-like"/>
    <property type="match status" value="1"/>
</dbReference>
<feature type="chain" id="PRO_5011592088" description="serine-type D-Ala-D-Ala carboxypeptidase" evidence="16">
    <location>
        <begin position="25"/>
        <end position="368"/>
    </location>
</feature>
<dbReference type="InterPro" id="IPR015956">
    <property type="entry name" value="Peniciliin-bd_prot_C_sf"/>
</dbReference>
<evidence type="ECO:0000256" key="9">
    <source>
        <dbReference type="ARBA" id="ARBA00022960"/>
    </source>
</evidence>
<dbReference type="GO" id="GO:0009252">
    <property type="term" value="P:peptidoglycan biosynthetic process"/>
    <property type="evidence" value="ECO:0007669"/>
    <property type="project" value="UniProtKB-UniPathway"/>
</dbReference>
<dbReference type="PRINTS" id="PR00725">
    <property type="entry name" value="DADACBPTASE1"/>
</dbReference>
<dbReference type="InterPro" id="IPR001967">
    <property type="entry name" value="Peptidase_S11_N"/>
</dbReference>
<comment type="catalytic activity">
    <reaction evidence="12">
        <text>Preferential cleavage: (Ac)2-L-Lys-D-Ala-|-D-Ala. Also transpeptidation of peptidyl-alanyl moieties that are N-acyl substituents of D-alanine.</text>
        <dbReference type="EC" id="3.4.16.4"/>
    </reaction>
</comment>